<evidence type="ECO:0000259" key="1">
    <source>
        <dbReference type="PROSITE" id="PS50948"/>
    </source>
</evidence>
<keyword evidence="3" id="KW-1185">Reference proteome</keyword>
<gene>
    <name evidence="2" type="ORF">OXX778_LOCUS9651</name>
</gene>
<feature type="non-terminal residue" evidence="2">
    <location>
        <position position="1"/>
    </location>
</feature>
<accession>A0A813XDJ2</accession>
<evidence type="ECO:0000313" key="2">
    <source>
        <dbReference type="EMBL" id="CAF0865349.1"/>
    </source>
</evidence>
<dbReference type="InterPro" id="IPR003609">
    <property type="entry name" value="Pan_app"/>
</dbReference>
<organism evidence="2 3">
    <name type="scientific">Brachionus calyciflorus</name>
    <dbReference type="NCBI Taxonomy" id="104777"/>
    <lineage>
        <taxon>Eukaryota</taxon>
        <taxon>Metazoa</taxon>
        <taxon>Spiralia</taxon>
        <taxon>Gnathifera</taxon>
        <taxon>Rotifera</taxon>
        <taxon>Eurotatoria</taxon>
        <taxon>Monogononta</taxon>
        <taxon>Pseudotrocha</taxon>
        <taxon>Ploima</taxon>
        <taxon>Brachionidae</taxon>
        <taxon>Brachionus</taxon>
    </lineage>
</organism>
<sequence length="88" mass="9954">NSITLYGDFCDNCNLSGNDIQRLSSSSFEACWISCLDNQYCTHLAFEKSNKNCWLKNKPKISFSKSNLNYGAMSAIMDRSKNCTNAYD</sequence>
<feature type="domain" description="Apple" evidence="1">
    <location>
        <begin position="10"/>
        <end position="83"/>
    </location>
</feature>
<dbReference type="EMBL" id="CAJNOC010001444">
    <property type="protein sequence ID" value="CAF0865349.1"/>
    <property type="molecule type" value="Genomic_DNA"/>
</dbReference>
<evidence type="ECO:0000313" key="3">
    <source>
        <dbReference type="Proteomes" id="UP000663879"/>
    </source>
</evidence>
<dbReference type="AlphaFoldDB" id="A0A813XDJ2"/>
<comment type="caution">
    <text evidence="2">The sequence shown here is derived from an EMBL/GenBank/DDBJ whole genome shotgun (WGS) entry which is preliminary data.</text>
</comment>
<dbReference type="Proteomes" id="UP000663879">
    <property type="component" value="Unassembled WGS sequence"/>
</dbReference>
<dbReference type="PROSITE" id="PS50948">
    <property type="entry name" value="PAN"/>
    <property type="match status" value="1"/>
</dbReference>
<name>A0A813XDJ2_9BILA</name>
<dbReference type="Gene3D" id="3.50.4.10">
    <property type="entry name" value="Hepatocyte Growth Factor"/>
    <property type="match status" value="1"/>
</dbReference>
<protein>
    <recommendedName>
        <fullName evidence="1">Apple domain-containing protein</fullName>
    </recommendedName>
</protein>
<reference evidence="2" key="1">
    <citation type="submission" date="2021-02" db="EMBL/GenBank/DDBJ databases">
        <authorList>
            <person name="Nowell W R."/>
        </authorList>
    </citation>
    <scope>NUCLEOTIDE SEQUENCE</scope>
    <source>
        <strain evidence="2">Ploen Becks lab</strain>
    </source>
</reference>
<proteinExistence type="predicted"/>
<dbReference type="Pfam" id="PF00024">
    <property type="entry name" value="PAN_1"/>
    <property type="match status" value="1"/>
</dbReference>